<dbReference type="PRINTS" id="PR00469">
    <property type="entry name" value="PNDRDTASEII"/>
</dbReference>
<keyword evidence="4" id="KW-1185">Reference proteome</keyword>
<reference evidence="4" key="1">
    <citation type="submission" date="2016-01" db="EMBL/GenBank/DDBJ databases">
        <title>Draft genome of Chromobacterium sp. F49.</title>
        <authorList>
            <person name="Hong K.W."/>
        </authorList>
    </citation>
    <scope>NUCLEOTIDE SEQUENCE [LARGE SCALE GENOMIC DNA]</scope>
    <source>
        <strain evidence="4">P7IIIA</strain>
    </source>
</reference>
<protein>
    <submittedName>
        <fullName evidence="3">Dehydrogenase</fullName>
    </submittedName>
</protein>
<dbReference type="PANTHER" id="PTHR43734:SF1">
    <property type="entry name" value="PHYTOENE DESATURASE"/>
    <property type="match status" value="1"/>
</dbReference>
<sequence length="429" mass="46848">MNKYDVAIIGGGIAGLTAAAYVAQAGISVVVVEKGNLLGGRAQTVHKNGVLFNLGGHALYRGGAGEKILKELKVNVAGGIPDTKGYALWNGELLNLPDSLASLFKTKLLTWSGKMELGKIMMKLRKLDTAKIPPISLRDWAENNLKDPMVRHVFYALCRTSTYCINPDQQLASAVIQQVQLGMKGVLYIDGGWESIVEKLRIKAVGAGAIILTNKKVASVGYENEHQLQFTDGEMMEVPTVLLTCGPDQSCNLIKNAEGTMLDKWKQQAQPIYASCLDVALKNLPNPNHHFAIGIDQHILFSNHSRASKLGEDGSKVLQLIKYLGTEKETKTEANKQELESIMDLMQPGWRKELIAQQFLPHMVVVQDCITIHDKQYFGPSVPEIPGLYIAGDGTGHGEMLVDAAFASAKRAAETIIQHNGFQTFSREA</sequence>
<accession>A0A165P508</accession>
<dbReference type="SUPFAM" id="SSF51905">
    <property type="entry name" value="FAD/NAD(P)-binding domain"/>
    <property type="match status" value="1"/>
</dbReference>
<dbReference type="PANTHER" id="PTHR43734">
    <property type="entry name" value="PHYTOENE DESATURASE"/>
    <property type="match status" value="1"/>
</dbReference>
<dbReference type="InterPro" id="IPR036188">
    <property type="entry name" value="FAD/NAD-bd_sf"/>
</dbReference>
<dbReference type="Gene3D" id="3.90.660.50">
    <property type="match status" value="1"/>
</dbReference>
<dbReference type="EMBL" id="LRFC01000001">
    <property type="protein sequence ID" value="KZE68985.1"/>
    <property type="molecule type" value="Genomic_DNA"/>
</dbReference>
<dbReference type="RefSeq" id="WP_066236332.1">
    <property type="nucleotide sequence ID" value="NZ_LRFC01000001.1"/>
</dbReference>
<dbReference type="Pfam" id="PF01593">
    <property type="entry name" value="Amino_oxidase"/>
    <property type="match status" value="1"/>
</dbReference>
<dbReference type="AlphaFoldDB" id="A0A165P508"/>
<evidence type="ECO:0000313" key="3">
    <source>
        <dbReference type="EMBL" id="KZE68985.1"/>
    </source>
</evidence>
<dbReference type="Gene3D" id="3.50.50.60">
    <property type="entry name" value="FAD/NAD(P)-binding domain"/>
    <property type="match status" value="1"/>
</dbReference>
<comment type="similarity">
    <text evidence="1">Belongs to the carotenoid/retinoid oxidoreductase family. CrtN subfamily.</text>
</comment>
<dbReference type="InterPro" id="IPR002937">
    <property type="entry name" value="Amino_oxidase"/>
</dbReference>
<organism evidence="3 4">
    <name type="scientific">Fictibacillus phosphorivorans</name>
    <dbReference type="NCBI Taxonomy" id="1221500"/>
    <lineage>
        <taxon>Bacteria</taxon>
        <taxon>Bacillati</taxon>
        <taxon>Bacillota</taxon>
        <taxon>Bacilli</taxon>
        <taxon>Bacillales</taxon>
        <taxon>Fictibacillaceae</taxon>
        <taxon>Fictibacillus</taxon>
    </lineage>
</organism>
<evidence type="ECO:0000313" key="4">
    <source>
        <dbReference type="Proteomes" id="UP000076567"/>
    </source>
</evidence>
<name>A0A165P508_9BACL</name>
<dbReference type="OrthoDB" id="269318at2"/>
<evidence type="ECO:0000259" key="2">
    <source>
        <dbReference type="Pfam" id="PF01593"/>
    </source>
</evidence>
<dbReference type="GO" id="GO:0016491">
    <property type="term" value="F:oxidoreductase activity"/>
    <property type="evidence" value="ECO:0007669"/>
    <property type="project" value="InterPro"/>
</dbReference>
<dbReference type="Proteomes" id="UP000076567">
    <property type="component" value="Unassembled WGS sequence"/>
</dbReference>
<proteinExistence type="inferred from homology"/>
<evidence type="ECO:0000256" key="1">
    <source>
        <dbReference type="ARBA" id="ARBA00038322"/>
    </source>
</evidence>
<comment type="caution">
    <text evidence="3">The sequence shown here is derived from an EMBL/GenBank/DDBJ whole genome shotgun (WGS) entry which is preliminary data.</text>
</comment>
<gene>
    <name evidence="3" type="ORF">AWM68_01585</name>
</gene>
<feature type="domain" description="Amine oxidase" evidence="2">
    <location>
        <begin position="13"/>
        <end position="251"/>
    </location>
</feature>